<protein>
    <recommendedName>
        <fullName evidence="3">BPL/LPL catalytic domain-containing protein</fullName>
    </recommendedName>
</protein>
<evidence type="ECO:0000256" key="1">
    <source>
        <dbReference type="ARBA" id="ARBA00009934"/>
    </source>
</evidence>
<keyword evidence="2" id="KW-0436">Ligase</keyword>
<name>A0AAE0W7H6_9BIVA</name>
<dbReference type="SUPFAM" id="SSF55681">
    <property type="entry name" value="Class II aaRS and biotin synthetases"/>
    <property type="match status" value="1"/>
</dbReference>
<proteinExistence type="inferred from homology"/>
<organism evidence="4 5">
    <name type="scientific">Potamilus streckersoni</name>
    <dbReference type="NCBI Taxonomy" id="2493646"/>
    <lineage>
        <taxon>Eukaryota</taxon>
        <taxon>Metazoa</taxon>
        <taxon>Spiralia</taxon>
        <taxon>Lophotrochozoa</taxon>
        <taxon>Mollusca</taxon>
        <taxon>Bivalvia</taxon>
        <taxon>Autobranchia</taxon>
        <taxon>Heteroconchia</taxon>
        <taxon>Palaeoheterodonta</taxon>
        <taxon>Unionida</taxon>
        <taxon>Unionoidea</taxon>
        <taxon>Unionidae</taxon>
        <taxon>Ambleminae</taxon>
        <taxon>Lampsilini</taxon>
        <taxon>Potamilus</taxon>
    </lineage>
</organism>
<evidence type="ECO:0000313" key="4">
    <source>
        <dbReference type="EMBL" id="KAK3604963.1"/>
    </source>
</evidence>
<dbReference type="PANTHER" id="PTHR12835:SF5">
    <property type="entry name" value="BIOTIN--PROTEIN LIGASE"/>
    <property type="match status" value="1"/>
</dbReference>
<dbReference type="Gene3D" id="3.30.930.10">
    <property type="entry name" value="Bira Bifunctional Protein, Domain 2"/>
    <property type="match status" value="1"/>
</dbReference>
<dbReference type="PROSITE" id="PS51733">
    <property type="entry name" value="BPL_LPL_CATALYTIC"/>
    <property type="match status" value="1"/>
</dbReference>
<keyword evidence="5" id="KW-1185">Reference proteome</keyword>
<feature type="domain" description="BPL/LPL catalytic" evidence="3">
    <location>
        <begin position="25"/>
        <end position="210"/>
    </location>
</feature>
<sequence>MDSNELADFLTTLFLPNQAPSTLHLRIRPRLYFDCVSSTNDIAKRIVSTSQHSVLIVAETQTNGRGRGGNTWFSTKGENLLFSLTLPPNIFHGGSLQPDLITLITGLAVYETLIPIFSHLPNSVRLKWPNDVLIHQKKVCGILVESLYQGNRLKSIIIGIGLNVNQQVFVTDIAERTTSLRCENGGQSLSRITILFDLLQNLFKFIDQLSHSNSNRKEILDSAINAMQILHKPVNFIWKDAHMNGKIIGISDEGKLCIQFLNGNIHILSQNEIHSVNYFL</sequence>
<dbReference type="InterPro" id="IPR004408">
    <property type="entry name" value="Biotin_CoA_COase_ligase"/>
</dbReference>
<dbReference type="Pfam" id="PF03099">
    <property type="entry name" value="BPL_LplA_LipB"/>
    <property type="match status" value="1"/>
</dbReference>
<dbReference type="CDD" id="cd16442">
    <property type="entry name" value="BPL"/>
    <property type="match status" value="1"/>
</dbReference>
<reference evidence="4" key="1">
    <citation type="journal article" date="2021" name="Genome Biol. Evol.">
        <title>A High-Quality Reference Genome for a Parasitic Bivalve with Doubly Uniparental Inheritance (Bivalvia: Unionida).</title>
        <authorList>
            <person name="Smith C.H."/>
        </authorList>
    </citation>
    <scope>NUCLEOTIDE SEQUENCE</scope>
    <source>
        <strain evidence="4">CHS0354</strain>
    </source>
</reference>
<comment type="caution">
    <text evidence="4">The sequence shown here is derived from an EMBL/GenBank/DDBJ whole genome shotgun (WGS) entry which is preliminary data.</text>
</comment>
<evidence type="ECO:0000259" key="3">
    <source>
        <dbReference type="PROSITE" id="PS51733"/>
    </source>
</evidence>
<evidence type="ECO:0000313" key="5">
    <source>
        <dbReference type="Proteomes" id="UP001195483"/>
    </source>
</evidence>
<comment type="similarity">
    <text evidence="1">Belongs to the biotin--protein ligase family.</text>
</comment>
<dbReference type="Proteomes" id="UP001195483">
    <property type="component" value="Unassembled WGS sequence"/>
</dbReference>
<evidence type="ECO:0000256" key="2">
    <source>
        <dbReference type="ARBA" id="ARBA00022598"/>
    </source>
</evidence>
<dbReference type="GO" id="GO:0004077">
    <property type="term" value="F:biotin--[biotin carboxyl-carrier protein] ligase activity"/>
    <property type="evidence" value="ECO:0007669"/>
    <property type="project" value="InterPro"/>
</dbReference>
<dbReference type="EMBL" id="JAEAOA010000085">
    <property type="protein sequence ID" value="KAK3604963.1"/>
    <property type="molecule type" value="Genomic_DNA"/>
</dbReference>
<dbReference type="InterPro" id="IPR004143">
    <property type="entry name" value="BPL_LPL_catalytic"/>
</dbReference>
<accession>A0AAE0W7H6</accession>
<dbReference type="AlphaFoldDB" id="A0AAE0W7H6"/>
<dbReference type="InterPro" id="IPR045864">
    <property type="entry name" value="aa-tRNA-synth_II/BPL/LPL"/>
</dbReference>
<gene>
    <name evidence="4" type="ORF">CHS0354_000627</name>
</gene>
<reference evidence="4" key="2">
    <citation type="journal article" date="2021" name="Genome Biol. Evol.">
        <title>Developing a high-quality reference genome for a parasitic bivalve with doubly uniparental inheritance (Bivalvia: Unionida).</title>
        <authorList>
            <person name="Smith C.H."/>
        </authorList>
    </citation>
    <scope>NUCLEOTIDE SEQUENCE</scope>
    <source>
        <strain evidence="4">CHS0354</strain>
        <tissue evidence="4">Mantle</tissue>
    </source>
</reference>
<reference evidence="4" key="3">
    <citation type="submission" date="2023-05" db="EMBL/GenBank/DDBJ databases">
        <authorList>
            <person name="Smith C.H."/>
        </authorList>
    </citation>
    <scope>NUCLEOTIDE SEQUENCE</scope>
    <source>
        <strain evidence="4">CHS0354</strain>
        <tissue evidence="4">Mantle</tissue>
    </source>
</reference>
<dbReference type="GO" id="GO:0005737">
    <property type="term" value="C:cytoplasm"/>
    <property type="evidence" value="ECO:0007669"/>
    <property type="project" value="TreeGrafter"/>
</dbReference>
<dbReference type="PANTHER" id="PTHR12835">
    <property type="entry name" value="BIOTIN PROTEIN LIGASE"/>
    <property type="match status" value="1"/>
</dbReference>
<dbReference type="NCBIfam" id="TIGR00121">
    <property type="entry name" value="birA_ligase"/>
    <property type="match status" value="1"/>
</dbReference>